<feature type="region of interest" description="Disordered" evidence="1">
    <location>
        <begin position="129"/>
        <end position="153"/>
    </location>
</feature>
<dbReference type="FunCoup" id="A0A1B1YVB9">
    <property type="interactions" value="77"/>
</dbReference>
<organism evidence="3 4">
    <name type="scientific">Immundisolibacter cernigliae</name>
    <dbReference type="NCBI Taxonomy" id="1810504"/>
    <lineage>
        <taxon>Bacteria</taxon>
        <taxon>Pseudomonadati</taxon>
        <taxon>Pseudomonadota</taxon>
        <taxon>Gammaproteobacteria</taxon>
        <taxon>Immundisolibacterales</taxon>
        <taxon>Immundisolibacteraceae</taxon>
        <taxon>Immundisolibacter</taxon>
    </lineage>
</organism>
<feature type="compositionally biased region" description="Pro residues" evidence="1">
    <location>
        <begin position="134"/>
        <end position="144"/>
    </location>
</feature>
<sequence length="711" mass="75906">MKWMRRLLFAVALLVAVLVAAGLLLPRLVDSETLRSMLVIAARTHTGRELTVDGEVRFALLPRPAVVLPRLRLANAEGFGEEPFASLEEARANLRLWPLLRGRLQVASVHIDRPQLRLMVDARGRSNWADLLPQPQPQPAPPARGPSTSGSVMSGLAGRVGIGQLTLREADILWTDQASGRWARLHDLDIALGALDPGGPLPLSASGVIDTGDPQRSAQLELAATAQRAANGSWRAEDLRLEAVLGGAPLREALTLRLTADAGFDPAQTRLRLRRLMLEGDPVQLRGELTLARGDDAVPVLGAQLHVERLNARALATLLGQTVTTADPQALTRIEGDLDIGANASEINLARVDLAVDGSHWRGTARVSDFSDPALRFALEVDRLDLDRYLPGEPAPAQHAQAAGTEPTPAAPAGSPAEALRRLSRLDLDGTLNVAALTVRGLSFERVALRARSGDGQMTLQPVSASLYGGSAEASAQVDVRRSEPALRLKLAATDVAAGPLLAALTGKDALQGRIALGGELTGAAATGDALLRSLNGTARLSSSDGVLKGINADRSICKARAVMARTRDKDAEECDPSPDTRFSALRMSGPIAAGVWRSDDLMLEQVRFRPGRFYRITGAGTLDLASSEIDYRLKASSVRRGADRAAQEDAHEAPVPLRVRGRPGAFKVQPELKDALRDEAVRRLQEKLGPKSDGARESSGKTMLRGLFGR</sequence>
<dbReference type="InParanoid" id="A0A1B1YVB9"/>
<feature type="compositionally biased region" description="Low complexity" evidence="1">
    <location>
        <begin position="400"/>
        <end position="416"/>
    </location>
</feature>
<dbReference type="Pfam" id="PF05170">
    <property type="entry name" value="AsmA"/>
    <property type="match status" value="1"/>
</dbReference>
<keyword evidence="4" id="KW-1185">Reference proteome</keyword>
<dbReference type="PANTHER" id="PTHR30441:SF4">
    <property type="entry name" value="PROTEIN ASMA"/>
    <property type="match status" value="1"/>
</dbReference>
<dbReference type="Proteomes" id="UP000092952">
    <property type="component" value="Chromosome"/>
</dbReference>
<dbReference type="GO" id="GO:0005886">
    <property type="term" value="C:plasma membrane"/>
    <property type="evidence" value="ECO:0007669"/>
    <property type="project" value="TreeGrafter"/>
</dbReference>
<proteinExistence type="predicted"/>
<dbReference type="InterPro" id="IPR007844">
    <property type="entry name" value="AsmA"/>
</dbReference>
<feature type="compositionally biased region" description="Basic and acidic residues" evidence="1">
    <location>
        <begin position="686"/>
        <end position="700"/>
    </location>
</feature>
<dbReference type="GO" id="GO:0090313">
    <property type="term" value="P:regulation of protein targeting to membrane"/>
    <property type="evidence" value="ECO:0007669"/>
    <property type="project" value="TreeGrafter"/>
</dbReference>
<feature type="region of interest" description="Disordered" evidence="1">
    <location>
        <begin position="686"/>
        <end position="711"/>
    </location>
</feature>
<dbReference type="OrthoDB" id="9766390at2"/>
<evidence type="ECO:0000256" key="1">
    <source>
        <dbReference type="SAM" id="MobiDB-lite"/>
    </source>
</evidence>
<reference evidence="4" key="1">
    <citation type="submission" date="2016-03" db="EMBL/GenBank/DDBJ databases">
        <title>Complete genome sequence of Solimmundus cernigliae, representing a novel lineage of polycyclic aromatic hydrocarbon degraders within the Gammaproteobacteria.</title>
        <authorList>
            <person name="Singleton D.R."/>
            <person name="Dickey A.N."/>
            <person name="Scholl E.H."/>
            <person name="Wright F.A."/>
            <person name="Aitken M.D."/>
        </authorList>
    </citation>
    <scope>NUCLEOTIDE SEQUENCE [LARGE SCALE GENOMIC DNA]</scope>
    <source>
        <strain evidence="4">TR3.2</strain>
    </source>
</reference>
<accession>A0A1B1YVB9</accession>
<feature type="region of interest" description="Disordered" evidence="1">
    <location>
        <begin position="390"/>
        <end position="416"/>
    </location>
</feature>
<evidence type="ECO:0000313" key="4">
    <source>
        <dbReference type="Proteomes" id="UP000092952"/>
    </source>
</evidence>
<dbReference type="KEGG" id="gbi:PG2T_11595"/>
<name>A0A1B1YVB9_9GAMM</name>
<feature type="domain" description="AsmA" evidence="2">
    <location>
        <begin position="1"/>
        <end position="601"/>
    </location>
</feature>
<protein>
    <recommendedName>
        <fullName evidence="2">AsmA domain-containing protein</fullName>
    </recommendedName>
</protein>
<dbReference type="EMBL" id="CP014671">
    <property type="protein sequence ID" value="ANX04745.1"/>
    <property type="molecule type" value="Genomic_DNA"/>
</dbReference>
<dbReference type="RefSeq" id="WP_068805578.1">
    <property type="nucleotide sequence ID" value="NZ_CP014671.1"/>
</dbReference>
<dbReference type="AlphaFoldDB" id="A0A1B1YVB9"/>
<dbReference type="InterPro" id="IPR052894">
    <property type="entry name" value="AsmA-related"/>
</dbReference>
<evidence type="ECO:0000259" key="2">
    <source>
        <dbReference type="Pfam" id="PF05170"/>
    </source>
</evidence>
<dbReference type="PANTHER" id="PTHR30441">
    <property type="entry name" value="DUF748 DOMAIN-CONTAINING PROTEIN"/>
    <property type="match status" value="1"/>
</dbReference>
<dbReference type="STRING" id="1810504.PG2T_11595"/>
<gene>
    <name evidence="3" type="ORF">PG2T_11595</name>
</gene>
<evidence type="ECO:0000313" key="3">
    <source>
        <dbReference type="EMBL" id="ANX04745.1"/>
    </source>
</evidence>